<dbReference type="Gene3D" id="2.20.25.10">
    <property type="match status" value="1"/>
</dbReference>
<feature type="domain" description="TFIIS-type" evidence="8">
    <location>
        <begin position="273"/>
        <end position="313"/>
    </location>
</feature>
<organism evidence="11">
    <name type="scientific">Pseudo-nitzschia delicatissima</name>
    <dbReference type="NCBI Taxonomy" id="44447"/>
    <lineage>
        <taxon>Eukaryota</taxon>
        <taxon>Sar</taxon>
        <taxon>Stramenopiles</taxon>
        <taxon>Ochrophyta</taxon>
        <taxon>Bacillariophyta</taxon>
        <taxon>Bacillariophyceae</taxon>
        <taxon>Bacillariophycidae</taxon>
        <taxon>Bacillariales</taxon>
        <taxon>Bacillariaceae</taxon>
        <taxon>Pseudo-nitzschia</taxon>
    </lineage>
</organism>
<name>A0A7S0XKL3_9STRA</name>
<dbReference type="PROSITE" id="PS51321">
    <property type="entry name" value="TFIIS_CENTRAL"/>
    <property type="match status" value="1"/>
</dbReference>
<dbReference type="EMBL" id="HBFG01000249">
    <property type="protein sequence ID" value="CAD8728299.1"/>
    <property type="molecule type" value="Transcribed_RNA"/>
</dbReference>
<dbReference type="Pfam" id="PF08711">
    <property type="entry name" value="Med26"/>
    <property type="match status" value="1"/>
</dbReference>
<dbReference type="InterPro" id="IPR035100">
    <property type="entry name" value="TF_IIS-typ"/>
</dbReference>
<dbReference type="AlphaFoldDB" id="A0A7S0XKL3"/>
<dbReference type="InterPro" id="IPR003618">
    <property type="entry name" value="TFIIS_cen_dom"/>
</dbReference>
<dbReference type="PIRSF" id="PIRSF006704">
    <property type="entry name" value="TF_IIS"/>
    <property type="match status" value="1"/>
</dbReference>
<evidence type="ECO:0000256" key="4">
    <source>
        <dbReference type="ARBA" id="ARBA00023242"/>
    </source>
</evidence>
<protein>
    <recommendedName>
        <fullName evidence="12">Transcription elongation factor</fullName>
    </recommendedName>
</protein>
<dbReference type="SMART" id="SM00510">
    <property type="entry name" value="TFS2M"/>
    <property type="match status" value="1"/>
</dbReference>
<evidence type="ECO:0008006" key="12">
    <source>
        <dbReference type="Google" id="ProtNLM"/>
    </source>
</evidence>
<dbReference type="GO" id="GO:0003676">
    <property type="term" value="F:nucleic acid binding"/>
    <property type="evidence" value="ECO:0007669"/>
    <property type="project" value="InterPro"/>
</dbReference>
<dbReference type="InterPro" id="IPR035441">
    <property type="entry name" value="TFIIS/LEDGF_dom_sf"/>
</dbReference>
<dbReference type="Pfam" id="PF01096">
    <property type="entry name" value="Zn_ribbon_TFIIS"/>
    <property type="match status" value="1"/>
</dbReference>
<dbReference type="GO" id="GO:0008270">
    <property type="term" value="F:zinc ion binding"/>
    <property type="evidence" value="ECO:0007669"/>
    <property type="project" value="UniProtKB-KW"/>
</dbReference>
<dbReference type="PROSITE" id="PS51319">
    <property type="entry name" value="TFIIS_N"/>
    <property type="match status" value="1"/>
</dbReference>
<keyword evidence="2 5" id="KW-0863">Zinc-finger</keyword>
<evidence type="ECO:0000256" key="3">
    <source>
        <dbReference type="ARBA" id="ARBA00022833"/>
    </source>
</evidence>
<accession>A0A7S0XKL3</accession>
<proteinExistence type="predicted"/>
<dbReference type="Pfam" id="PF07500">
    <property type="entry name" value="TFIIS_M"/>
    <property type="match status" value="1"/>
</dbReference>
<feature type="domain" description="TFIIS N-terminal" evidence="9">
    <location>
        <begin position="10"/>
        <end position="88"/>
    </location>
</feature>
<keyword evidence="4 6" id="KW-0539">Nucleus</keyword>
<dbReference type="InterPro" id="IPR017923">
    <property type="entry name" value="TFIIS_N"/>
</dbReference>
<gene>
    <name evidence="11" type="ORF">PDEL0327_LOCUS171</name>
</gene>
<dbReference type="InterPro" id="IPR001222">
    <property type="entry name" value="Znf_TFIIS"/>
</dbReference>
<dbReference type="PANTHER" id="PTHR11477:SF0">
    <property type="entry name" value="IP08861P-RELATED"/>
    <property type="match status" value="1"/>
</dbReference>
<keyword evidence="1" id="KW-0479">Metal-binding</keyword>
<dbReference type="GO" id="GO:0005634">
    <property type="term" value="C:nucleus"/>
    <property type="evidence" value="ECO:0007669"/>
    <property type="project" value="UniProtKB-SubCell"/>
</dbReference>
<evidence type="ECO:0000256" key="2">
    <source>
        <dbReference type="ARBA" id="ARBA00022771"/>
    </source>
</evidence>
<evidence type="ECO:0000259" key="9">
    <source>
        <dbReference type="PROSITE" id="PS51319"/>
    </source>
</evidence>
<reference evidence="11" key="1">
    <citation type="submission" date="2021-01" db="EMBL/GenBank/DDBJ databases">
        <authorList>
            <person name="Corre E."/>
            <person name="Pelletier E."/>
            <person name="Niang G."/>
            <person name="Scheremetjew M."/>
            <person name="Finn R."/>
            <person name="Kale V."/>
            <person name="Holt S."/>
            <person name="Cochrane G."/>
            <person name="Meng A."/>
            <person name="Brown T."/>
            <person name="Cohen L."/>
        </authorList>
    </citation>
    <scope>NUCLEOTIDE SEQUENCE</scope>
    <source>
        <strain evidence="11">B596</strain>
    </source>
</reference>
<evidence type="ECO:0000256" key="6">
    <source>
        <dbReference type="PROSITE-ProRule" id="PRU00649"/>
    </source>
</evidence>
<evidence type="ECO:0000259" key="10">
    <source>
        <dbReference type="PROSITE" id="PS51321"/>
    </source>
</evidence>
<evidence type="ECO:0000256" key="1">
    <source>
        <dbReference type="ARBA" id="ARBA00022723"/>
    </source>
</evidence>
<dbReference type="SUPFAM" id="SSF46942">
    <property type="entry name" value="Elongation factor TFIIS domain 2"/>
    <property type="match status" value="1"/>
</dbReference>
<dbReference type="SUPFAM" id="SSF57783">
    <property type="entry name" value="Zinc beta-ribbon"/>
    <property type="match status" value="1"/>
</dbReference>
<dbReference type="Gene3D" id="1.20.930.10">
    <property type="entry name" value="Conserved domain common to transcription factors TFIIS, elongin A, CRSP70"/>
    <property type="match status" value="1"/>
</dbReference>
<evidence type="ECO:0000256" key="7">
    <source>
        <dbReference type="SAM" id="MobiDB-lite"/>
    </source>
</evidence>
<evidence type="ECO:0000313" key="11">
    <source>
        <dbReference type="EMBL" id="CAD8728299.1"/>
    </source>
</evidence>
<dbReference type="SMART" id="SM00440">
    <property type="entry name" value="ZnF_C2C2"/>
    <property type="match status" value="1"/>
</dbReference>
<dbReference type="PANTHER" id="PTHR11477">
    <property type="entry name" value="TRANSCRIPTION FACTOR S-II ZINC FINGER DOMAIN-CONTAINING PROTEIN"/>
    <property type="match status" value="1"/>
</dbReference>
<comment type="subcellular location">
    <subcellularLocation>
        <location evidence="6">Nucleus</location>
    </subcellularLocation>
</comment>
<evidence type="ECO:0000256" key="5">
    <source>
        <dbReference type="PROSITE-ProRule" id="PRU00472"/>
    </source>
</evidence>
<sequence>MSGATIKKIEALKGPLSKKVGSVESLSDEDVESLKDMLQQLDALDDVNLEVLTKTLIGTVVSKFKKHAEIGPTAKALVKKWKAAAKGEAAAGAKPTAAAAKKPKEEAAKPKRRNSTNAATDEMKEAWFTLQPYRQTTCQKLNDVLEKAKPTLIKQGINADALDHLTVERATDIEMAIQTKFMSQKQEYLGKARSLCFNLKKNTGLAAQIILGQVPSKELVGMTSEQLISDEKRKEFEERKKSLMDANMLDWEAQNEDKINEMCGIKGELLQASLFTCGRCKSTKTTSTQKQTRSADEPMTVFVLCLNCNNRWKFS</sequence>
<dbReference type="SUPFAM" id="SSF47676">
    <property type="entry name" value="Conserved domain common to transcription factors TFIIS, elongin A, CRSP70"/>
    <property type="match status" value="1"/>
</dbReference>
<keyword evidence="3" id="KW-0862">Zinc</keyword>
<dbReference type="InterPro" id="IPR036575">
    <property type="entry name" value="TFIIS_cen_dom_sf"/>
</dbReference>
<evidence type="ECO:0000259" key="8">
    <source>
        <dbReference type="PROSITE" id="PS51133"/>
    </source>
</evidence>
<feature type="region of interest" description="Disordered" evidence="7">
    <location>
        <begin position="92"/>
        <end position="120"/>
    </location>
</feature>
<dbReference type="Gene3D" id="1.10.472.30">
    <property type="entry name" value="Transcription elongation factor S-II, central domain"/>
    <property type="match status" value="1"/>
</dbReference>
<dbReference type="PROSITE" id="PS51133">
    <property type="entry name" value="ZF_TFIIS_2"/>
    <property type="match status" value="1"/>
</dbReference>
<dbReference type="CDD" id="cd13749">
    <property type="entry name" value="Zn-ribbon_TFIIS"/>
    <property type="match status" value="1"/>
</dbReference>
<feature type="domain" description="TFIIS central" evidence="10">
    <location>
        <begin position="144"/>
        <end position="255"/>
    </location>
</feature>
<dbReference type="GO" id="GO:0006351">
    <property type="term" value="P:DNA-templated transcription"/>
    <property type="evidence" value="ECO:0007669"/>
    <property type="project" value="InterPro"/>
</dbReference>